<evidence type="ECO:0000256" key="6">
    <source>
        <dbReference type="ARBA" id="ARBA00022553"/>
    </source>
</evidence>
<feature type="region of interest" description="Disordered" evidence="11">
    <location>
        <begin position="186"/>
        <end position="348"/>
    </location>
</feature>
<comment type="caution">
    <text evidence="14">The sequence shown here is derived from an EMBL/GenBank/DDBJ whole genome shotgun (WGS) entry which is preliminary data.</text>
</comment>
<evidence type="ECO:0000256" key="11">
    <source>
        <dbReference type="SAM" id="MobiDB-lite"/>
    </source>
</evidence>
<evidence type="ECO:0000256" key="10">
    <source>
        <dbReference type="ARBA" id="ARBA00024805"/>
    </source>
</evidence>
<evidence type="ECO:0000313" key="14">
    <source>
        <dbReference type="EMBL" id="KAG7419950.1"/>
    </source>
</evidence>
<evidence type="ECO:0000313" key="15">
    <source>
        <dbReference type="Proteomes" id="UP000694050"/>
    </source>
</evidence>
<evidence type="ECO:0000256" key="5">
    <source>
        <dbReference type="ARBA" id="ARBA00022490"/>
    </source>
</evidence>
<evidence type="ECO:0008006" key="16">
    <source>
        <dbReference type="Google" id="ProtNLM"/>
    </source>
</evidence>
<keyword evidence="8" id="KW-0647">Proteasome</keyword>
<evidence type="ECO:0000256" key="4">
    <source>
        <dbReference type="ARBA" id="ARBA00022481"/>
    </source>
</evidence>
<comment type="function">
    <text evidence="10">Plays an important role in control of proteasome function. Inhibits the hydrolysis of protein and peptide substrates by the 20S proteasome. Also inhibits the activation of the proteasome by the proteasome regulatory proteins PA700 and PA28.</text>
</comment>
<organism evidence="14 15">
    <name type="scientific">Fusarium oxysporum f. sp. rapae</name>
    <dbReference type="NCBI Taxonomy" id="485398"/>
    <lineage>
        <taxon>Eukaryota</taxon>
        <taxon>Fungi</taxon>
        <taxon>Dikarya</taxon>
        <taxon>Ascomycota</taxon>
        <taxon>Pezizomycotina</taxon>
        <taxon>Sordariomycetes</taxon>
        <taxon>Hypocreomycetidae</taxon>
        <taxon>Hypocreales</taxon>
        <taxon>Nectriaceae</taxon>
        <taxon>Fusarium</taxon>
        <taxon>Fusarium oxysporum species complex</taxon>
    </lineage>
</organism>
<protein>
    <recommendedName>
        <fullName evidence="16">Proteasome inhibitor PI31 subunit</fullName>
    </recommendedName>
</protein>
<accession>A0A8J5PAE9</accession>
<evidence type="ECO:0000256" key="9">
    <source>
        <dbReference type="ARBA" id="ARBA00022990"/>
    </source>
</evidence>
<reference evidence="14" key="1">
    <citation type="submission" date="2021-04" db="EMBL/GenBank/DDBJ databases">
        <title>First draft genome resource for Brassicaceae pathogens Fusarium oxysporum f. sp. raphani and Fusarium oxysporum f. sp. rapae.</title>
        <authorList>
            <person name="Asai S."/>
        </authorList>
    </citation>
    <scope>NUCLEOTIDE SEQUENCE</scope>
    <source>
        <strain evidence="14">Tf1208</strain>
    </source>
</reference>
<gene>
    <name evidence="14" type="ORF">Forpe1208_v003561</name>
</gene>
<dbReference type="GO" id="GO:0005783">
    <property type="term" value="C:endoplasmic reticulum"/>
    <property type="evidence" value="ECO:0007669"/>
    <property type="project" value="UniProtKB-SubCell"/>
</dbReference>
<evidence type="ECO:0000256" key="8">
    <source>
        <dbReference type="ARBA" id="ARBA00022942"/>
    </source>
</evidence>
<keyword evidence="7" id="KW-0256">Endoplasmic reticulum</keyword>
<keyword evidence="6" id="KW-0597">Phosphoprotein</keyword>
<evidence type="ECO:0000259" key="12">
    <source>
        <dbReference type="Pfam" id="PF08577"/>
    </source>
</evidence>
<dbReference type="GO" id="GO:0043161">
    <property type="term" value="P:proteasome-mediated ubiquitin-dependent protein catabolic process"/>
    <property type="evidence" value="ECO:0007669"/>
    <property type="project" value="InterPro"/>
</dbReference>
<sequence length="348" mass="37662">MSEHLRVTAILSGMADALPIHPPSDDSSDLVSSYEAIALLIHSYLAALGFKLQGFAEDKKLPECESLAPRLPPQWNSGLGSYSFLYSYKQSAMALSIRVNPMGKKVEIQGLVVGDDNICRFERSIGEVVKSDKLPIRITIKDNEEDRNILYDLKVHIIQKLIPELQSEGYVESAEAKVNARCERSAQAVQDPNRPCQGDPISNTHMLPPPAIPRPEMARPRPHPVGDFRPPGFEDEYEMNRPPRSGLQIPGRSPYNIGHDDLNPPGLGPHDPLRGSFTGGLPRPSGGSGMHPTFDDPLFGGQGGDGSSSFDPQAPPGARWDPTGPGGNPRFPGPSTGRGNNPFGGDII</sequence>
<evidence type="ECO:0000259" key="13">
    <source>
        <dbReference type="Pfam" id="PF11566"/>
    </source>
</evidence>
<dbReference type="GO" id="GO:0070628">
    <property type="term" value="F:proteasome binding"/>
    <property type="evidence" value="ECO:0007669"/>
    <property type="project" value="InterPro"/>
</dbReference>
<feature type="domain" description="PI31 proteasome regulator C-terminal" evidence="12">
    <location>
        <begin position="257"/>
        <end position="325"/>
    </location>
</feature>
<evidence type="ECO:0000256" key="3">
    <source>
        <dbReference type="ARBA" id="ARBA00006405"/>
    </source>
</evidence>
<dbReference type="InterPro" id="IPR013886">
    <property type="entry name" value="PI31_Prot_C"/>
</dbReference>
<dbReference type="InterPro" id="IPR045128">
    <property type="entry name" value="PI31-like"/>
</dbReference>
<dbReference type="InterPro" id="IPR021625">
    <property type="entry name" value="PI31_Prot_N"/>
</dbReference>
<keyword evidence="5" id="KW-0963">Cytoplasm</keyword>
<comment type="subcellular location">
    <subcellularLocation>
        <location evidence="2">Cytoplasm</location>
    </subcellularLocation>
    <subcellularLocation>
        <location evidence="1">Endoplasmic reticulum</location>
    </subcellularLocation>
</comment>
<dbReference type="GO" id="GO:0004866">
    <property type="term" value="F:endopeptidase inhibitor activity"/>
    <property type="evidence" value="ECO:0007669"/>
    <property type="project" value="InterPro"/>
</dbReference>
<name>A0A8J5PAE9_FUSOX</name>
<evidence type="ECO:0000256" key="7">
    <source>
        <dbReference type="ARBA" id="ARBA00022824"/>
    </source>
</evidence>
<dbReference type="PANTHER" id="PTHR13266">
    <property type="entry name" value="PROTEASOME INHIBITOR"/>
    <property type="match status" value="1"/>
</dbReference>
<dbReference type="Pfam" id="PF08577">
    <property type="entry name" value="PI31_Prot_C"/>
    <property type="match status" value="1"/>
</dbReference>
<evidence type="ECO:0000256" key="2">
    <source>
        <dbReference type="ARBA" id="ARBA00004496"/>
    </source>
</evidence>
<dbReference type="Pfam" id="PF11566">
    <property type="entry name" value="PI31_Prot_N"/>
    <property type="match status" value="1"/>
</dbReference>
<dbReference type="AlphaFoldDB" id="A0A8J5PAE9"/>
<dbReference type="EMBL" id="JAELUQ010000002">
    <property type="protein sequence ID" value="KAG7419950.1"/>
    <property type="molecule type" value="Genomic_DNA"/>
</dbReference>
<evidence type="ECO:0000256" key="1">
    <source>
        <dbReference type="ARBA" id="ARBA00004240"/>
    </source>
</evidence>
<keyword evidence="4" id="KW-0488">Methylation</keyword>
<feature type="domain" description="PI31 proteasome regulator N-terminal" evidence="13">
    <location>
        <begin position="27"/>
        <end position="168"/>
    </location>
</feature>
<proteinExistence type="inferred from homology"/>
<dbReference type="GO" id="GO:0000502">
    <property type="term" value="C:proteasome complex"/>
    <property type="evidence" value="ECO:0007669"/>
    <property type="project" value="UniProtKB-KW"/>
</dbReference>
<dbReference type="Proteomes" id="UP000694050">
    <property type="component" value="Unassembled WGS sequence"/>
</dbReference>
<comment type="similarity">
    <text evidence="3">Belongs to the proteasome inhibitor PI31 family.</text>
</comment>
<dbReference type="PANTHER" id="PTHR13266:SF1">
    <property type="entry name" value="PROTEASOME INHIBITOR PI31 SUBUNIT"/>
    <property type="match status" value="1"/>
</dbReference>
<keyword evidence="9" id="KW-0007">Acetylation</keyword>